<comment type="caution">
    <text evidence="1">The sequence shown here is derived from an EMBL/GenBank/DDBJ whole genome shotgun (WGS) entry which is preliminary data.</text>
</comment>
<sequence>MLCRDIDIADSSFLAEIAGQDRRVPASSTTVAKTTTKTV</sequence>
<name>A0A2T5BB24_MYCDI</name>
<dbReference type="EMBL" id="PZZZ01000003">
    <property type="protein sequence ID" value="PTM96192.1"/>
    <property type="molecule type" value="Genomic_DNA"/>
</dbReference>
<evidence type="ECO:0000313" key="2">
    <source>
        <dbReference type="Proteomes" id="UP000241247"/>
    </source>
</evidence>
<keyword evidence="2" id="KW-1185">Reference proteome</keyword>
<accession>A0A2T5BB24</accession>
<organism evidence="1 2">
    <name type="scientific">Mycoplana dimorpha</name>
    <dbReference type="NCBI Taxonomy" id="28320"/>
    <lineage>
        <taxon>Bacteria</taxon>
        <taxon>Pseudomonadati</taxon>
        <taxon>Pseudomonadota</taxon>
        <taxon>Alphaproteobacteria</taxon>
        <taxon>Hyphomicrobiales</taxon>
        <taxon>Rhizobiaceae</taxon>
        <taxon>Mycoplana</taxon>
    </lineage>
</organism>
<dbReference type="AlphaFoldDB" id="A0A2T5BB24"/>
<gene>
    <name evidence="1" type="ORF">C7449_103206</name>
</gene>
<evidence type="ECO:0000313" key="1">
    <source>
        <dbReference type="EMBL" id="PTM96192.1"/>
    </source>
</evidence>
<dbReference type="Proteomes" id="UP000241247">
    <property type="component" value="Unassembled WGS sequence"/>
</dbReference>
<proteinExistence type="predicted"/>
<protein>
    <submittedName>
        <fullName evidence="1">Uncharacterized protein</fullName>
    </submittedName>
</protein>
<reference evidence="1 2" key="1">
    <citation type="submission" date="2018-04" db="EMBL/GenBank/DDBJ databases">
        <title>Genomic Encyclopedia of Type Strains, Phase IV (KMG-IV): sequencing the most valuable type-strain genomes for metagenomic binning, comparative biology and taxonomic classification.</title>
        <authorList>
            <person name="Goeker M."/>
        </authorList>
    </citation>
    <scope>NUCLEOTIDE SEQUENCE [LARGE SCALE GENOMIC DNA]</scope>
    <source>
        <strain evidence="1 2">DSM 7138</strain>
    </source>
</reference>